<gene>
    <name evidence="1" type="ORF">ACI2JU_20070</name>
</gene>
<sequence>MQPDIINIPQQLGQYLYQQIKEPWLEAQLILNCEDESELECKAHYQTAVDANEQPIAVSDEIIELFSTLFENATTTGRQYGAKSKEVREWMLDPNNYTLDHYSLNRSAGAQLKETYFPPNMIS</sequence>
<reference evidence="1 2" key="1">
    <citation type="submission" date="2024-11" db="EMBL/GenBank/DDBJ databases">
        <title>The Natural Products Discovery Center: Release of the First 8490 Sequenced Strains for Exploring Actinobacteria Biosynthetic Diversity.</title>
        <authorList>
            <person name="Kalkreuter E."/>
            <person name="Kautsar S.A."/>
            <person name="Yang D."/>
            <person name="Bader C.D."/>
            <person name="Teijaro C.N."/>
            <person name="Fluegel L."/>
            <person name="Davis C.M."/>
            <person name="Simpson J.R."/>
            <person name="Lauterbach L."/>
            <person name="Steele A.D."/>
            <person name="Gui C."/>
            <person name="Meng S."/>
            <person name="Li G."/>
            <person name="Viehrig K."/>
            <person name="Ye F."/>
            <person name="Su P."/>
            <person name="Kiefer A.F."/>
            <person name="Nichols A."/>
            <person name="Cepeda A.J."/>
            <person name="Yan W."/>
            <person name="Fan B."/>
            <person name="Jiang Y."/>
            <person name="Adhikari A."/>
            <person name="Zheng C.-J."/>
            <person name="Schuster L."/>
            <person name="Cowan T.M."/>
            <person name="Smanski M.J."/>
            <person name="Chevrette M.G."/>
            <person name="De Carvalho L.P.S."/>
            <person name="Shen B."/>
        </authorList>
    </citation>
    <scope>NUCLEOTIDE SEQUENCE [LARGE SCALE GENOMIC DNA]</scope>
    <source>
        <strain evidence="1 2">NPDC078403</strain>
    </source>
</reference>
<evidence type="ECO:0000313" key="2">
    <source>
        <dbReference type="Proteomes" id="UP001620262"/>
    </source>
</evidence>
<dbReference type="Proteomes" id="UP001620262">
    <property type="component" value="Unassembled WGS sequence"/>
</dbReference>
<evidence type="ECO:0008006" key="3">
    <source>
        <dbReference type="Google" id="ProtNLM"/>
    </source>
</evidence>
<accession>A0ABW8L5Q4</accession>
<dbReference type="RefSeq" id="WP_404676320.1">
    <property type="nucleotide sequence ID" value="NZ_JBJDOT010000037.1"/>
</dbReference>
<name>A0ABW8L5Q4_9GAMM</name>
<dbReference type="EMBL" id="JBJDOT010000037">
    <property type="protein sequence ID" value="MFK3866150.1"/>
    <property type="molecule type" value="Genomic_DNA"/>
</dbReference>
<proteinExistence type="predicted"/>
<organism evidence="1 2">
    <name type="scientific">Pseudoalteromonas rhizosphaerae</name>
    <dbReference type="NCBI Taxonomy" id="2518973"/>
    <lineage>
        <taxon>Bacteria</taxon>
        <taxon>Pseudomonadati</taxon>
        <taxon>Pseudomonadota</taxon>
        <taxon>Gammaproteobacteria</taxon>
        <taxon>Alteromonadales</taxon>
        <taxon>Pseudoalteromonadaceae</taxon>
        <taxon>Pseudoalteromonas</taxon>
    </lineage>
</organism>
<keyword evidence="2" id="KW-1185">Reference proteome</keyword>
<comment type="caution">
    <text evidence="1">The sequence shown here is derived from an EMBL/GenBank/DDBJ whole genome shotgun (WGS) entry which is preliminary data.</text>
</comment>
<evidence type="ECO:0000313" key="1">
    <source>
        <dbReference type="EMBL" id="MFK3866150.1"/>
    </source>
</evidence>
<protein>
    <recommendedName>
        <fullName evidence="3">DUF600 domain-containing protein</fullName>
    </recommendedName>
</protein>